<keyword evidence="2" id="KW-1185">Reference proteome</keyword>
<sequence length="71" mass="8223">MSIDPSEWKHNIDFDVSVFGLMASIGYLEIRGMINIQLDTLEYGIYLDYKIMETRKTFGEALARVYKHAGF</sequence>
<dbReference type="GeneID" id="40088362"/>
<accession>A0A2L0V003</accession>
<evidence type="ECO:0000313" key="2">
    <source>
        <dbReference type="Proteomes" id="UP000223025"/>
    </source>
</evidence>
<organism evidence="1 2">
    <name type="scientific">Agrobacterium phage Atu_ph07</name>
    <dbReference type="NCBI Taxonomy" id="2024264"/>
    <lineage>
        <taxon>Viruses</taxon>
        <taxon>Duplodnaviria</taxon>
        <taxon>Heunggongvirae</taxon>
        <taxon>Uroviricota</taxon>
        <taxon>Caudoviricetes</taxon>
        <taxon>Polybotosvirus</taxon>
        <taxon>Polybotosvirus Atuph07</taxon>
    </lineage>
</organism>
<protein>
    <submittedName>
        <fullName evidence="1">Uncharacterized protein</fullName>
    </submittedName>
</protein>
<name>A0A2L0V003_9CAUD</name>
<dbReference type="Proteomes" id="UP000223025">
    <property type="component" value="Segment"/>
</dbReference>
<evidence type="ECO:0000313" key="1">
    <source>
        <dbReference type="EMBL" id="AUZ95118.1"/>
    </source>
</evidence>
<proteinExistence type="predicted"/>
<dbReference type="EMBL" id="MF403008">
    <property type="protein sequence ID" value="AUZ95118.1"/>
    <property type="molecule type" value="Genomic_DNA"/>
</dbReference>
<dbReference type="KEGG" id="vg:40088362"/>
<dbReference type="RefSeq" id="YP_009612024.1">
    <property type="nucleotide sequence ID" value="NC_042013.1"/>
</dbReference>
<reference evidence="1 2" key="1">
    <citation type="submission" date="2017-06" db="EMBL/GenBank/DDBJ databases">
        <authorList>
            <person name="Kim H.J."/>
            <person name="Triplett B.A."/>
        </authorList>
    </citation>
    <scope>NUCLEOTIDE SEQUENCE [LARGE SCALE GENOMIC DNA]</scope>
</reference>